<sequence length="264" mass="29453">MERQRRRNRLRAYGRDDQIGPRLVPAAPVRAHVQQLHELGLGYERIGRAAGVGHGPMMDLIYGPRGTDQRAPVEEIRKTYADALLALTADSIEAALIDPTGTVRRLRALVAIGWQETALAEALGMGVGNFWTLLHGRRNRITTGTRNKVTALFIQQWDKPQDGVRAERAKKIAKHYRWVGPLAWDDIDDPTEVPEGVAKARDARYTATEYLDDIAFLLELGESPHQAAAIVGRTVPAIVKAAERHHRGDIQTVFERTLRKRVAA</sequence>
<name>A0A150HAP2_9MICO</name>
<dbReference type="Proteomes" id="UP000075357">
    <property type="component" value="Unassembled WGS sequence"/>
</dbReference>
<keyword evidence="2" id="KW-1185">Reference proteome</keyword>
<dbReference type="PATRIC" id="fig|36807.3.peg.2431"/>
<accession>A0A150HAP2</accession>
<reference evidence="1 2" key="1">
    <citation type="submission" date="2016-01" db="EMBL/GenBank/DDBJ databases">
        <title>Draft genome sequences of Microbacterium laevaniformans LCDC 91-0039 and the type strain of Microbacterium hominis LCDC 84-209.</title>
        <authorList>
            <person name="Bernier A.-M."/>
            <person name="Bernard K."/>
        </authorList>
    </citation>
    <scope>NUCLEOTIDE SEQUENCE [LARGE SCALE GENOMIC DNA]</scope>
    <source>
        <strain evidence="1 2">LCDC 91-0039</strain>
    </source>
</reference>
<gene>
    <name evidence="1" type="ORF">Mlaev_02390</name>
</gene>
<organism evidence="1 2">
    <name type="scientific">Microbacterium laevaniformans</name>
    <dbReference type="NCBI Taxonomy" id="36807"/>
    <lineage>
        <taxon>Bacteria</taxon>
        <taxon>Bacillati</taxon>
        <taxon>Actinomycetota</taxon>
        <taxon>Actinomycetes</taxon>
        <taxon>Micrococcales</taxon>
        <taxon>Microbacteriaceae</taxon>
        <taxon>Microbacterium</taxon>
    </lineage>
</organism>
<dbReference type="STRING" id="36807.Mlaev_02390"/>
<evidence type="ECO:0000313" key="1">
    <source>
        <dbReference type="EMBL" id="KXZ59101.1"/>
    </source>
</evidence>
<proteinExistence type="predicted"/>
<comment type="caution">
    <text evidence="1">The sequence shown here is derived from an EMBL/GenBank/DDBJ whole genome shotgun (WGS) entry which is preliminary data.</text>
</comment>
<dbReference type="RefSeq" id="WP_061683544.1">
    <property type="nucleotide sequence ID" value="NZ_LRAD01000050.1"/>
</dbReference>
<dbReference type="EMBL" id="LRAD01000050">
    <property type="protein sequence ID" value="KXZ59101.1"/>
    <property type="molecule type" value="Genomic_DNA"/>
</dbReference>
<protein>
    <submittedName>
        <fullName evidence="1">Uncharacterized protein</fullName>
    </submittedName>
</protein>
<dbReference type="AlphaFoldDB" id="A0A150HAP2"/>
<evidence type="ECO:0000313" key="2">
    <source>
        <dbReference type="Proteomes" id="UP000075357"/>
    </source>
</evidence>